<gene>
    <name evidence="2" type="ORF">Ldro_2501</name>
</gene>
<evidence type="ECO:0008006" key="4">
    <source>
        <dbReference type="Google" id="ProtNLM"/>
    </source>
</evidence>
<dbReference type="AlphaFoldDB" id="A0A0W0SPZ7"/>
<reference evidence="2 3" key="1">
    <citation type="submission" date="2015-11" db="EMBL/GenBank/DDBJ databases">
        <title>Genomic analysis of 38 Legionella species identifies large and diverse effector repertoires.</title>
        <authorList>
            <person name="Burstein D."/>
            <person name="Amaro F."/>
            <person name="Zusman T."/>
            <person name="Lifshitz Z."/>
            <person name="Cohen O."/>
            <person name="Gilbert J.A."/>
            <person name="Pupko T."/>
            <person name="Shuman H.A."/>
            <person name="Segal G."/>
        </authorList>
    </citation>
    <scope>NUCLEOTIDE SEQUENCE [LARGE SCALE GENOMIC DNA]</scope>
    <source>
        <strain evidence="2 3">ATCC 700990</strain>
    </source>
</reference>
<dbReference type="EMBL" id="LNXY01000028">
    <property type="protein sequence ID" value="KTC85329.1"/>
    <property type="molecule type" value="Genomic_DNA"/>
</dbReference>
<feature type="signal peptide" evidence="1">
    <location>
        <begin position="1"/>
        <end position="27"/>
    </location>
</feature>
<dbReference type="PATRIC" id="fig|1212489.4.peg.2635"/>
<dbReference type="RefSeq" id="WP_058496786.1">
    <property type="nucleotide sequence ID" value="NZ_CAAAIU010000008.1"/>
</dbReference>
<proteinExistence type="predicted"/>
<keyword evidence="1" id="KW-0732">Signal</keyword>
<organism evidence="2 3">
    <name type="scientific">Legionella drozanskii LLAP-1</name>
    <dbReference type="NCBI Taxonomy" id="1212489"/>
    <lineage>
        <taxon>Bacteria</taxon>
        <taxon>Pseudomonadati</taxon>
        <taxon>Pseudomonadota</taxon>
        <taxon>Gammaproteobacteria</taxon>
        <taxon>Legionellales</taxon>
        <taxon>Legionellaceae</taxon>
        <taxon>Legionella</taxon>
    </lineage>
</organism>
<keyword evidence="3" id="KW-1185">Reference proteome</keyword>
<dbReference type="Proteomes" id="UP000054736">
    <property type="component" value="Unassembled WGS sequence"/>
</dbReference>
<protein>
    <recommendedName>
        <fullName evidence="4">Glycine-rich protein</fullName>
    </recommendedName>
</protein>
<evidence type="ECO:0000256" key="1">
    <source>
        <dbReference type="SAM" id="SignalP"/>
    </source>
</evidence>
<feature type="chain" id="PRO_5006912248" description="Glycine-rich protein" evidence="1">
    <location>
        <begin position="28"/>
        <end position="101"/>
    </location>
</feature>
<evidence type="ECO:0000313" key="2">
    <source>
        <dbReference type="EMBL" id="KTC85329.1"/>
    </source>
</evidence>
<name>A0A0W0SPZ7_9GAMM</name>
<evidence type="ECO:0000313" key="3">
    <source>
        <dbReference type="Proteomes" id="UP000054736"/>
    </source>
</evidence>
<accession>A0A0W0SPZ7</accession>
<sequence length="101" mass="11046">MITNSKRNTIGTFVFVIGLLASSTCTAWHGHGGGGWYGGHEHDHRGGYGWGGYGGGYSYRGGWGGPNIVINVPTRRYYAPLCERVEVCNSYGECWLETHCD</sequence>
<comment type="caution">
    <text evidence="2">The sequence shown here is derived from an EMBL/GenBank/DDBJ whole genome shotgun (WGS) entry which is preliminary data.</text>
</comment>
<dbReference type="OrthoDB" id="5639062at2"/>